<sequence length="76" mass="8450">MPEEYSRFSVCLPFQGTLLVPLLPVFKERPAALALNGTAKLQHRLLLRNTSADPLPRYCGPERGYKITPPAPSDKT</sequence>
<protein>
    <submittedName>
        <fullName evidence="1">Uncharacterized protein</fullName>
    </submittedName>
</protein>
<reference evidence="1" key="1">
    <citation type="journal article" date="2005" name="Environ. Microbiol.">
        <title>Genetic and functional properties of uncultivated thermophilic crenarchaeotes from a subsurface gold mine as revealed by analysis of genome fragments.</title>
        <authorList>
            <person name="Nunoura T."/>
            <person name="Hirayama H."/>
            <person name="Takami H."/>
            <person name="Oida H."/>
            <person name="Nishi S."/>
            <person name="Shimamura S."/>
            <person name="Suzuki Y."/>
            <person name="Inagaki F."/>
            <person name="Takai K."/>
            <person name="Nealson K.H."/>
            <person name="Horikoshi K."/>
        </authorList>
    </citation>
    <scope>NUCLEOTIDE SEQUENCE</scope>
</reference>
<dbReference type="EMBL" id="AP011715">
    <property type="protein sequence ID" value="BAL55347.1"/>
    <property type="molecule type" value="Genomic_DNA"/>
</dbReference>
<accession>H5SGR1</accession>
<proteinExistence type="predicted"/>
<evidence type="ECO:0000313" key="1">
    <source>
        <dbReference type="EMBL" id="BAL55347.1"/>
    </source>
</evidence>
<dbReference type="AlphaFoldDB" id="H5SGR1"/>
<gene>
    <name evidence="1" type="ORF">HGMM_F27B02C49</name>
</gene>
<reference evidence="1" key="2">
    <citation type="journal article" date="2012" name="PLoS ONE">
        <title>A Deeply Branching Thermophilic Bacterium with an Ancient Acetyl-CoA Pathway Dominates a Subsurface Ecosystem.</title>
        <authorList>
            <person name="Takami H."/>
            <person name="Noguchi H."/>
            <person name="Takaki Y."/>
            <person name="Uchiyama I."/>
            <person name="Toyoda A."/>
            <person name="Nishi S."/>
            <person name="Chee G.-J."/>
            <person name="Arai W."/>
            <person name="Nunoura T."/>
            <person name="Itoh T."/>
            <person name="Hattori M."/>
            <person name="Takai K."/>
        </authorList>
    </citation>
    <scope>NUCLEOTIDE SEQUENCE</scope>
</reference>
<name>H5SGR1_9BACT</name>
<organism evidence="1">
    <name type="scientific">uncultured Chlorobiota bacterium</name>
    <dbReference type="NCBI Taxonomy" id="156405"/>
    <lineage>
        <taxon>Bacteria</taxon>
        <taxon>Pseudomonadati</taxon>
        <taxon>Chlorobiota</taxon>
        <taxon>environmental samples</taxon>
    </lineage>
</organism>